<accession>A0A1C6YVG9</accession>
<feature type="domain" description="DUF4123" evidence="1">
    <location>
        <begin position="28"/>
        <end position="138"/>
    </location>
</feature>
<dbReference type="InterPro" id="IPR025391">
    <property type="entry name" value="DUF4123"/>
</dbReference>
<proteinExistence type="predicted"/>
<dbReference type="OrthoDB" id="955748at2"/>
<dbReference type="Pfam" id="PF13503">
    <property type="entry name" value="DUF4123"/>
    <property type="match status" value="1"/>
</dbReference>
<dbReference type="Proteomes" id="UP000094844">
    <property type="component" value="Unassembled WGS sequence"/>
</dbReference>
<dbReference type="AlphaFoldDB" id="A0A1C6YVG9"/>
<evidence type="ECO:0000313" key="2">
    <source>
        <dbReference type="EMBL" id="SCM50833.1"/>
    </source>
</evidence>
<protein>
    <recommendedName>
        <fullName evidence="1">DUF4123 domain-containing protein</fullName>
    </recommendedName>
</protein>
<gene>
    <name evidence="2" type="ORF">BN1044_00281</name>
</gene>
<dbReference type="RefSeq" id="WP_072307250.1">
    <property type="nucleotide sequence ID" value="NZ_FMIQ01000005.1"/>
</dbReference>
<name>A0A1C6YVG9_HAFAL</name>
<sequence length="249" mass="28592">MSTEHSSANNVVNVSRWIKNTEASGSRLYAVLASTNGGGALKAYYALDGKRTPQGLYANTPYANWYPVMPMLVELSPYSPFLTWVEKHATPAWGWLARSPLTESVITQHLAGLTQVLMPNGQAVFFRYWDGRYFKQHLEFIGDKWHTVLPVFSDYWVDGNTFSCSIDSDTDIPISPWWHIPPELIDKMAAKNPEPQINNLLQMLREEHPAIYARWAEPVLRQRLNQLLTPERRQRADFMQRIITELEKG</sequence>
<reference evidence="2 3" key="1">
    <citation type="submission" date="2016-09" db="EMBL/GenBank/DDBJ databases">
        <authorList>
            <person name="Capua I."/>
            <person name="De Benedictis P."/>
            <person name="Joannis T."/>
            <person name="Lombin L.H."/>
            <person name="Cattoli G."/>
        </authorList>
    </citation>
    <scope>NUCLEOTIDE SEQUENCE [LARGE SCALE GENOMIC DNA]</scope>
    <source>
        <strain evidence="2 3">GB001</strain>
    </source>
</reference>
<dbReference type="STRING" id="569.A6V27_17585"/>
<evidence type="ECO:0000259" key="1">
    <source>
        <dbReference type="Pfam" id="PF13503"/>
    </source>
</evidence>
<organism evidence="2 3">
    <name type="scientific">Hafnia alvei</name>
    <dbReference type="NCBI Taxonomy" id="569"/>
    <lineage>
        <taxon>Bacteria</taxon>
        <taxon>Pseudomonadati</taxon>
        <taxon>Pseudomonadota</taxon>
        <taxon>Gammaproteobacteria</taxon>
        <taxon>Enterobacterales</taxon>
        <taxon>Hafniaceae</taxon>
        <taxon>Hafnia</taxon>
    </lineage>
</organism>
<evidence type="ECO:0000313" key="3">
    <source>
        <dbReference type="Proteomes" id="UP000094844"/>
    </source>
</evidence>
<dbReference type="EMBL" id="FMIQ01000005">
    <property type="protein sequence ID" value="SCM50833.1"/>
    <property type="molecule type" value="Genomic_DNA"/>
</dbReference>